<reference evidence="2" key="1">
    <citation type="submission" date="2018-08" db="EMBL/GenBank/DDBJ databases">
        <authorList>
            <person name="Ashton P.M."/>
            <person name="Dallman T."/>
            <person name="Nair S."/>
            <person name="De Pinna E."/>
            <person name="Peters T."/>
            <person name="Grant K."/>
        </authorList>
    </citation>
    <scope>NUCLEOTIDE SEQUENCE [LARGE SCALE GENOMIC DNA]</scope>
    <source>
        <strain evidence="2">43913</strain>
    </source>
</reference>
<accession>A0A3Y9C7T6</accession>
<protein>
    <submittedName>
        <fullName evidence="2">Uncharacterized protein</fullName>
    </submittedName>
</protein>
<organism evidence="2">
    <name type="scientific">Salmonella enterica subsp. enterica serovar Java</name>
    <dbReference type="NCBI Taxonomy" id="224729"/>
    <lineage>
        <taxon>Bacteria</taxon>
        <taxon>Pseudomonadati</taxon>
        <taxon>Pseudomonadota</taxon>
        <taxon>Gammaproteobacteria</taxon>
        <taxon>Enterobacterales</taxon>
        <taxon>Enterobacteriaceae</taxon>
        <taxon>Salmonella</taxon>
    </lineage>
</organism>
<feature type="region of interest" description="Disordered" evidence="1">
    <location>
        <begin position="1"/>
        <end position="29"/>
    </location>
</feature>
<dbReference type="EMBL" id="AAAFYZ010000183">
    <property type="protein sequence ID" value="EAB8479999.1"/>
    <property type="molecule type" value="Genomic_DNA"/>
</dbReference>
<evidence type="ECO:0000256" key="1">
    <source>
        <dbReference type="SAM" id="MobiDB-lite"/>
    </source>
</evidence>
<dbReference type="Proteomes" id="UP000839644">
    <property type="component" value="Unassembled WGS sequence"/>
</dbReference>
<proteinExistence type="predicted"/>
<feature type="non-terminal residue" evidence="2">
    <location>
        <position position="82"/>
    </location>
</feature>
<name>A0A3Y9C7T6_SALEB</name>
<sequence>MVISAPGKSGGGELGAGAEVAAEEESQRRPALRLTPRLFHRRGAMSAGYGATGRRIRLRMLQAGFYASDRSVSPKPRQRVRR</sequence>
<evidence type="ECO:0000313" key="2">
    <source>
        <dbReference type="EMBL" id="EAB8479999.1"/>
    </source>
</evidence>
<comment type="caution">
    <text evidence="2">The sequence shown here is derived from an EMBL/GenBank/DDBJ whole genome shotgun (WGS) entry which is preliminary data.</text>
</comment>
<dbReference type="AlphaFoldDB" id="A0A3Y9C7T6"/>
<gene>
    <name evidence="2" type="ORF">AU894_28305</name>
</gene>